<feature type="compositionally biased region" description="Low complexity" evidence="7">
    <location>
        <begin position="700"/>
        <end position="709"/>
    </location>
</feature>
<dbReference type="Pfam" id="PF12024">
    <property type="entry name" value="DUF3512"/>
    <property type="match status" value="1"/>
</dbReference>
<dbReference type="SUPFAM" id="SSF47370">
    <property type="entry name" value="Bromodomain"/>
    <property type="match status" value="1"/>
</dbReference>
<feature type="region of interest" description="Disordered" evidence="7">
    <location>
        <begin position="1"/>
        <end position="118"/>
    </location>
</feature>
<keyword evidence="5" id="KW-0539">Nucleus</keyword>
<dbReference type="PROSITE" id="PS50014">
    <property type="entry name" value="BROMODOMAIN_2"/>
    <property type="match status" value="1"/>
</dbReference>
<evidence type="ECO:0000256" key="4">
    <source>
        <dbReference type="ARBA" id="ARBA00023163"/>
    </source>
</evidence>
<organism evidence="9">
    <name type="scientific">Cacopsylla melanoneura</name>
    <dbReference type="NCBI Taxonomy" id="428564"/>
    <lineage>
        <taxon>Eukaryota</taxon>
        <taxon>Metazoa</taxon>
        <taxon>Ecdysozoa</taxon>
        <taxon>Arthropoda</taxon>
        <taxon>Hexapoda</taxon>
        <taxon>Insecta</taxon>
        <taxon>Pterygota</taxon>
        <taxon>Neoptera</taxon>
        <taxon>Paraneoptera</taxon>
        <taxon>Hemiptera</taxon>
        <taxon>Sternorrhyncha</taxon>
        <taxon>Psylloidea</taxon>
        <taxon>Psyllidae</taxon>
        <taxon>Psyllinae</taxon>
        <taxon>Cacopsylla</taxon>
    </lineage>
</organism>
<evidence type="ECO:0000256" key="7">
    <source>
        <dbReference type="SAM" id="MobiDB-lite"/>
    </source>
</evidence>
<dbReference type="PANTHER" id="PTHR22881:SF27">
    <property type="entry name" value="BROMODOMAIN CONTAINING 7_9"/>
    <property type="match status" value="1"/>
</dbReference>
<keyword evidence="2" id="KW-0805">Transcription regulation</keyword>
<comment type="subcellular location">
    <subcellularLocation>
        <location evidence="1">Nucleus</location>
    </subcellularLocation>
</comment>
<dbReference type="AlphaFoldDB" id="A0A8D8USW7"/>
<dbReference type="InterPro" id="IPR001487">
    <property type="entry name" value="Bromodomain"/>
</dbReference>
<feature type="compositionally biased region" description="Basic residues" evidence="7">
    <location>
        <begin position="66"/>
        <end position="96"/>
    </location>
</feature>
<evidence type="ECO:0000256" key="1">
    <source>
        <dbReference type="ARBA" id="ARBA00004123"/>
    </source>
</evidence>
<feature type="domain" description="Bromo" evidence="8">
    <location>
        <begin position="180"/>
        <end position="250"/>
    </location>
</feature>
<dbReference type="Pfam" id="PF00439">
    <property type="entry name" value="Bromodomain"/>
    <property type="match status" value="1"/>
</dbReference>
<feature type="compositionally biased region" description="Pro residues" evidence="7">
    <location>
        <begin position="689"/>
        <end position="699"/>
    </location>
</feature>
<feature type="compositionally biased region" description="Low complexity" evidence="7">
    <location>
        <begin position="570"/>
        <end position="584"/>
    </location>
</feature>
<reference evidence="9" key="1">
    <citation type="submission" date="2021-05" db="EMBL/GenBank/DDBJ databases">
        <authorList>
            <person name="Alioto T."/>
            <person name="Alioto T."/>
            <person name="Gomez Garrido J."/>
        </authorList>
    </citation>
    <scope>NUCLEOTIDE SEQUENCE</scope>
</reference>
<keyword evidence="4" id="KW-0804">Transcription</keyword>
<feature type="compositionally biased region" description="Basic and acidic residues" evidence="7">
    <location>
        <begin position="97"/>
        <end position="106"/>
    </location>
</feature>
<sequence length="858" mass="94267">MEGFEPSAKKHKKHKKDRHEGLKLILKVGSSSTPEHNMDESSPSHFSVQVTGDEDSVSSLAPFTEKHKKSKKKKKKKEKEKDKDKKKKHHKEKRKKRDGEQMDDSCHVSGDTGVTAEPPVKKMKKDTLHKMHALLTKPRQPPKEGIVSSIKTEPRSCVRKLKEQNSPLQKLLEHLHNLLEKRDMQQFFAWPVTDNIAPGYSNIISQPMDFSTMKQKIDDGAYATLNQYIDDFKLMCGNAMTYNHPETIYFKSAKKLLHSGLKITSADKLKQMVHALPCMLEIPETQLGFDLGIPIKEEYEMEQENEPSAAHAPVNDENNTSNTVPDTNCATPVLTTACTQITSQAGSTTSSSGGGVPPTIVQYEKRGPNYMPPTKFEPIPDDLSPAEILKQVQNAARDASNKLSHKKIQTKMGYLRQKKDGTTSLAILVPGDHVDSETNERPVSLGNLVGKLNHGTGSLQGFREDRRNLSKSVKPLYYGAFGSYAPSYDSTFANLTKEESDLLQETYGDEPAVQYAESILNFAKDCDYTLTMVDNLLDLMTSGEHRKTKKMIDEKQKIREEEEKQKLMENNNNTTTLNTPTPTLHPHQQSPAQLLPPHLNQHTTASSVPGTTNTTTPTAVNQLPVPASPAIQGIAAPSTPSTTATPAATTTVVESAASTKVVQFEQLKSLAELGIDTSFLNFYENPTPAVQPVPTPTTTPTPAVSRPPTQVAGLPSQDSTTATSTPTTKDCLQQTSQLLSKLNQTQTDRLSVPPPPHLSQVIPPSEAEVQLAHKITDNLTDLAKRAGGPSSIVSVPGVRKAMGVLPTDIDGVSSCLETGESVDLESELREFLECDPSLVSFPLHDDDDKTIEEMLSES</sequence>
<name>A0A8D8USW7_9HEMI</name>
<evidence type="ECO:0000256" key="3">
    <source>
        <dbReference type="ARBA" id="ARBA00023117"/>
    </source>
</evidence>
<dbReference type="GO" id="GO:0006357">
    <property type="term" value="P:regulation of transcription by RNA polymerase II"/>
    <property type="evidence" value="ECO:0007669"/>
    <property type="project" value="TreeGrafter"/>
</dbReference>
<keyword evidence="3 6" id="KW-0103">Bromodomain</keyword>
<evidence type="ECO:0000256" key="5">
    <source>
        <dbReference type="ARBA" id="ARBA00023242"/>
    </source>
</evidence>
<dbReference type="EMBL" id="HBUF01346998">
    <property type="protein sequence ID" value="CAG6710370.1"/>
    <property type="molecule type" value="Transcribed_RNA"/>
</dbReference>
<dbReference type="Gene3D" id="1.20.920.10">
    <property type="entry name" value="Bromodomain-like"/>
    <property type="match status" value="1"/>
</dbReference>
<proteinExistence type="predicted"/>
<feature type="region of interest" description="Disordered" evidence="7">
    <location>
        <begin position="567"/>
        <end position="619"/>
    </location>
</feature>
<feature type="compositionally biased region" description="Low complexity" evidence="7">
    <location>
        <begin position="603"/>
        <end position="619"/>
    </location>
</feature>
<feature type="compositionally biased region" description="Polar residues" evidence="7">
    <location>
        <begin position="316"/>
        <end position="328"/>
    </location>
</feature>
<evidence type="ECO:0000259" key="8">
    <source>
        <dbReference type="PROSITE" id="PS50014"/>
    </source>
</evidence>
<protein>
    <submittedName>
        <fullName evidence="9">Bromodomain-containing protein 7</fullName>
    </submittedName>
</protein>
<dbReference type="InterPro" id="IPR036427">
    <property type="entry name" value="Bromodomain-like_sf"/>
</dbReference>
<dbReference type="PANTHER" id="PTHR22881">
    <property type="entry name" value="BROMODOMAIN CONTAINING PROTEIN"/>
    <property type="match status" value="1"/>
</dbReference>
<feature type="region of interest" description="Disordered" evidence="7">
    <location>
        <begin position="301"/>
        <end position="328"/>
    </location>
</feature>
<dbReference type="InterPro" id="IPR051831">
    <property type="entry name" value="Bromodomain_contain_prot"/>
</dbReference>
<feature type="compositionally biased region" description="Low complexity" evidence="7">
    <location>
        <begin position="719"/>
        <end position="728"/>
    </location>
</feature>
<evidence type="ECO:0000256" key="2">
    <source>
        <dbReference type="ARBA" id="ARBA00023015"/>
    </source>
</evidence>
<dbReference type="SMART" id="SM00297">
    <property type="entry name" value="BROMO"/>
    <property type="match status" value="1"/>
</dbReference>
<evidence type="ECO:0000313" key="9">
    <source>
        <dbReference type="EMBL" id="CAG6710370.1"/>
    </source>
</evidence>
<feature type="compositionally biased region" description="Polar residues" evidence="7">
    <location>
        <begin position="29"/>
        <end position="50"/>
    </location>
</feature>
<feature type="region of interest" description="Disordered" evidence="7">
    <location>
        <begin position="687"/>
        <end position="730"/>
    </location>
</feature>
<dbReference type="InterPro" id="IPR021900">
    <property type="entry name" value="DUF3512"/>
</dbReference>
<dbReference type="EMBL" id="HBUF01347000">
    <property type="protein sequence ID" value="CAG6710372.1"/>
    <property type="molecule type" value="Transcribed_RNA"/>
</dbReference>
<dbReference type="GO" id="GO:0005634">
    <property type="term" value="C:nucleus"/>
    <property type="evidence" value="ECO:0007669"/>
    <property type="project" value="UniProtKB-SubCell"/>
</dbReference>
<evidence type="ECO:0000256" key="6">
    <source>
        <dbReference type="PROSITE-ProRule" id="PRU00035"/>
    </source>
</evidence>
<accession>A0A8D8USW7</accession>
<dbReference type="PRINTS" id="PR00503">
    <property type="entry name" value="BROMODOMAIN"/>
</dbReference>